<reference evidence="7 8" key="1">
    <citation type="journal article" date="2017" name="Mycologia">
        <title>Bifiguratus adelaidae, gen. et sp. nov., a new member of Mucoromycotina in endophytic and soil-dwelling habitats.</title>
        <authorList>
            <person name="Torres-Cruz T.J."/>
            <person name="Billingsley Tobias T.L."/>
            <person name="Almatruk M."/>
            <person name="Hesse C."/>
            <person name="Kuske C.R."/>
            <person name="Desiro A."/>
            <person name="Benucci G.M."/>
            <person name="Bonito G."/>
            <person name="Stajich J.E."/>
            <person name="Dunlap C."/>
            <person name="Arnold A.E."/>
            <person name="Porras-Alfaro A."/>
        </authorList>
    </citation>
    <scope>NUCLEOTIDE SEQUENCE [LARGE SCALE GENOMIC DNA]</scope>
    <source>
        <strain evidence="7 8">AZ0501</strain>
    </source>
</reference>
<dbReference type="InterPro" id="IPR049176">
    <property type="entry name" value="COG5_N"/>
</dbReference>
<proteinExistence type="predicted"/>
<feature type="domain" description="Conserved oligomeric Golgi complex subunit 5 helical" evidence="6">
    <location>
        <begin position="181"/>
        <end position="392"/>
    </location>
</feature>
<evidence type="ECO:0000256" key="4">
    <source>
        <dbReference type="ARBA" id="ARBA00023136"/>
    </source>
</evidence>
<dbReference type="EMBL" id="MVBO01000051">
    <property type="protein sequence ID" value="OZJ04163.1"/>
    <property type="molecule type" value="Genomic_DNA"/>
</dbReference>
<evidence type="ECO:0000313" key="8">
    <source>
        <dbReference type="Proteomes" id="UP000242875"/>
    </source>
</evidence>
<dbReference type="InterPro" id="IPR019465">
    <property type="entry name" value="Cog5"/>
</dbReference>
<protein>
    <recommendedName>
        <fullName evidence="2">Conserved oligomeric Golgi complex subunit 5</fullName>
    </recommendedName>
</protein>
<dbReference type="GO" id="GO:0017119">
    <property type="term" value="C:Golgi transport complex"/>
    <property type="evidence" value="ECO:0007669"/>
    <property type="project" value="InterPro"/>
</dbReference>
<comment type="subcellular location">
    <subcellularLocation>
        <location evidence="1">Golgi apparatus membrane</location>
        <topology evidence="1">Peripheral membrane protein</topology>
    </subcellularLocation>
</comment>
<dbReference type="GO" id="GO:0000139">
    <property type="term" value="C:Golgi membrane"/>
    <property type="evidence" value="ECO:0007669"/>
    <property type="project" value="UniProtKB-SubCell"/>
</dbReference>
<dbReference type="AlphaFoldDB" id="A0A261Y0P1"/>
<feature type="domain" description="Conserved oligomeric Golgi complex subunit 5 N-terminal" evidence="5">
    <location>
        <begin position="10"/>
        <end position="143"/>
    </location>
</feature>
<dbReference type="Proteomes" id="UP000242875">
    <property type="component" value="Unassembled WGS sequence"/>
</dbReference>
<sequence>MTRYSDYHVFLTTDFDANAYANAIISQVSSGTGGGGRSNEDVAVALAELTYNVDNLNDQIKAEVQANTQRLLAHVASTRELQGASQKVTHDVEKLQATVNGISDKVKQPYQVLRTCIIQQERLHVASEYLRGLVRFCRLSKRLQTEEPLVDQPQGLANEADLAARALILEEIETLMADYDLEGIEVVDQEMPRLMKTRQTVLQGADVLLQNGLRTQNQSEVASALNIFHNLKRLSDKVVEIMEDTTDALIEEVKRAIDMRSVETEAVALMSESNVLSRGWHQDRTTTSGPYWAQIIWDRLEKLMSSMADHCIRIFLLESVLQLKRDSTSQHAYIEEVLVAVDDGNGLLHHFWKRLSLNFEHELKTAAKRSQFLQTLLVDGYPRLFRLLNEFFEKVALYSGKSLLEYTKTPAYVIMLRSISGFETAYLSRTNARIQDPMS</sequence>
<evidence type="ECO:0000256" key="1">
    <source>
        <dbReference type="ARBA" id="ARBA00004395"/>
    </source>
</evidence>
<gene>
    <name evidence="7" type="ORF">BZG36_03115</name>
</gene>
<dbReference type="PANTHER" id="PTHR13228">
    <property type="entry name" value="CONSERVED OLIGOMERIC GOLGI COMPLEX COMPONENT 5"/>
    <property type="match status" value="1"/>
</dbReference>
<evidence type="ECO:0000313" key="7">
    <source>
        <dbReference type="EMBL" id="OZJ04163.1"/>
    </source>
</evidence>
<evidence type="ECO:0000256" key="2">
    <source>
        <dbReference type="ARBA" id="ARBA00020974"/>
    </source>
</evidence>
<dbReference type="OrthoDB" id="18786at2759"/>
<dbReference type="GO" id="GO:0006891">
    <property type="term" value="P:intra-Golgi vesicle-mediated transport"/>
    <property type="evidence" value="ECO:0007669"/>
    <property type="project" value="InterPro"/>
</dbReference>
<comment type="caution">
    <text evidence="7">The sequence shown here is derived from an EMBL/GenBank/DDBJ whole genome shotgun (WGS) entry which is preliminary data.</text>
</comment>
<keyword evidence="4" id="KW-0472">Membrane</keyword>
<name>A0A261Y0P1_9FUNG</name>
<accession>A0A261Y0P1</accession>
<dbReference type="InterPro" id="IPR048485">
    <property type="entry name" value="COG5_helical"/>
</dbReference>
<dbReference type="Pfam" id="PF20649">
    <property type="entry name" value="COG5_C"/>
    <property type="match status" value="1"/>
</dbReference>
<dbReference type="PANTHER" id="PTHR13228:SF3">
    <property type="entry name" value="CONSERVED OLIGOMERIC GOLGI COMPLEX SUBUNIT 5"/>
    <property type="match status" value="1"/>
</dbReference>
<evidence type="ECO:0000259" key="6">
    <source>
        <dbReference type="Pfam" id="PF20649"/>
    </source>
</evidence>
<organism evidence="7 8">
    <name type="scientific">Bifiguratus adelaidae</name>
    <dbReference type="NCBI Taxonomy" id="1938954"/>
    <lineage>
        <taxon>Eukaryota</taxon>
        <taxon>Fungi</taxon>
        <taxon>Fungi incertae sedis</taxon>
        <taxon>Mucoromycota</taxon>
        <taxon>Mucoromycotina</taxon>
        <taxon>Endogonomycetes</taxon>
        <taxon>Endogonales</taxon>
        <taxon>Endogonales incertae sedis</taxon>
        <taxon>Bifiguratus</taxon>
    </lineage>
</organism>
<evidence type="ECO:0000256" key="3">
    <source>
        <dbReference type="ARBA" id="ARBA00023034"/>
    </source>
</evidence>
<dbReference type="Pfam" id="PF10392">
    <property type="entry name" value="COG5_N"/>
    <property type="match status" value="1"/>
</dbReference>
<keyword evidence="3" id="KW-0333">Golgi apparatus</keyword>
<evidence type="ECO:0000259" key="5">
    <source>
        <dbReference type="Pfam" id="PF10392"/>
    </source>
</evidence>
<keyword evidence="8" id="KW-1185">Reference proteome</keyword>